<keyword evidence="3" id="KW-1185">Reference proteome</keyword>
<evidence type="ECO:0008006" key="4">
    <source>
        <dbReference type="Google" id="ProtNLM"/>
    </source>
</evidence>
<dbReference type="EMBL" id="ML991808">
    <property type="protein sequence ID" value="KAF2233251.1"/>
    <property type="molecule type" value="Genomic_DNA"/>
</dbReference>
<dbReference type="InterPro" id="IPR002678">
    <property type="entry name" value="DUF34/NIF3"/>
</dbReference>
<dbReference type="Gene3D" id="3.40.1390.30">
    <property type="entry name" value="NIF3 (NGG1p interacting factor 3)-like"/>
    <property type="match status" value="2"/>
</dbReference>
<proteinExistence type="inferred from homology"/>
<dbReference type="OrthoDB" id="2592744at2759"/>
<comment type="similarity">
    <text evidence="1">Belongs to the GTP cyclohydrolase I type 2/NIF3 family.</text>
</comment>
<evidence type="ECO:0000313" key="3">
    <source>
        <dbReference type="Proteomes" id="UP000800092"/>
    </source>
</evidence>
<sequence length="299" mass="33204">MQARPSSHYPTHTQISSFLSGFLSPTSHDLPFHYHHPLHPLYNPSNNPVRHLVLALHPSITTYHLLSQPHTAAFLHRPFSLNRRRIRRGNLVLASHTAFDAALTVGYNIHLASHLGLDVERGESRCVQGYKGDAERKIGIVGLLDRPESVVVMLGRVRGEFGGEGELFLPPVSGRNVVADAKIEAETAVVDQQAQGLSDRQIKVLAIMNAFHAEEVRRVIDVSVEARWTAAESAGKEILYLTGAARPYGLEAAAAHDMSAFCVGHLACEKWGIRFLADRMREEFPGLDVQEIYEEEEIK</sequence>
<dbReference type="AlphaFoldDB" id="A0A6A6H5W9"/>
<dbReference type="SUPFAM" id="SSF102705">
    <property type="entry name" value="NIF3 (NGG1p interacting factor 3)-like"/>
    <property type="match status" value="1"/>
</dbReference>
<dbReference type="Pfam" id="PF01784">
    <property type="entry name" value="DUF34_NIF3"/>
    <property type="match status" value="1"/>
</dbReference>
<protein>
    <recommendedName>
        <fullName evidence="4">NGG1p interacting factor 3</fullName>
    </recommendedName>
</protein>
<dbReference type="InterPro" id="IPR036069">
    <property type="entry name" value="DUF34/NIF3_sf"/>
</dbReference>
<gene>
    <name evidence="2" type="ORF">EV356DRAFT_503840</name>
</gene>
<evidence type="ECO:0000256" key="1">
    <source>
        <dbReference type="ARBA" id="ARBA00006964"/>
    </source>
</evidence>
<organism evidence="2 3">
    <name type="scientific">Viridothelium virens</name>
    <name type="common">Speckled blister lichen</name>
    <name type="synonym">Trypethelium virens</name>
    <dbReference type="NCBI Taxonomy" id="1048519"/>
    <lineage>
        <taxon>Eukaryota</taxon>
        <taxon>Fungi</taxon>
        <taxon>Dikarya</taxon>
        <taxon>Ascomycota</taxon>
        <taxon>Pezizomycotina</taxon>
        <taxon>Dothideomycetes</taxon>
        <taxon>Dothideomycetes incertae sedis</taxon>
        <taxon>Trypetheliales</taxon>
        <taxon>Trypetheliaceae</taxon>
        <taxon>Viridothelium</taxon>
    </lineage>
</organism>
<reference evidence="2" key="1">
    <citation type="journal article" date="2020" name="Stud. Mycol.">
        <title>101 Dothideomycetes genomes: a test case for predicting lifestyles and emergence of pathogens.</title>
        <authorList>
            <person name="Haridas S."/>
            <person name="Albert R."/>
            <person name="Binder M."/>
            <person name="Bloem J."/>
            <person name="Labutti K."/>
            <person name="Salamov A."/>
            <person name="Andreopoulos B."/>
            <person name="Baker S."/>
            <person name="Barry K."/>
            <person name="Bills G."/>
            <person name="Bluhm B."/>
            <person name="Cannon C."/>
            <person name="Castanera R."/>
            <person name="Culley D."/>
            <person name="Daum C."/>
            <person name="Ezra D."/>
            <person name="Gonzalez J."/>
            <person name="Henrissat B."/>
            <person name="Kuo A."/>
            <person name="Liang C."/>
            <person name="Lipzen A."/>
            <person name="Lutzoni F."/>
            <person name="Magnuson J."/>
            <person name="Mondo S."/>
            <person name="Nolan M."/>
            <person name="Ohm R."/>
            <person name="Pangilinan J."/>
            <person name="Park H.-J."/>
            <person name="Ramirez L."/>
            <person name="Alfaro M."/>
            <person name="Sun H."/>
            <person name="Tritt A."/>
            <person name="Yoshinaga Y."/>
            <person name="Zwiers L.-H."/>
            <person name="Turgeon B."/>
            <person name="Goodwin S."/>
            <person name="Spatafora J."/>
            <person name="Crous P."/>
            <person name="Grigoriev I."/>
        </authorList>
    </citation>
    <scope>NUCLEOTIDE SEQUENCE</scope>
    <source>
        <strain evidence="2">Tuck. ex Michener</strain>
    </source>
</reference>
<accession>A0A6A6H5W9</accession>
<dbReference type="Proteomes" id="UP000800092">
    <property type="component" value="Unassembled WGS sequence"/>
</dbReference>
<evidence type="ECO:0000313" key="2">
    <source>
        <dbReference type="EMBL" id="KAF2233251.1"/>
    </source>
</evidence>
<name>A0A6A6H5W9_VIRVR</name>